<evidence type="ECO:0000256" key="7">
    <source>
        <dbReference type="ARBA" id="ARBA00022553"/>
    </source>
</evidence>
<evidence type="ECO:0000256" key="13">
    <source>
        <dbReference type="ARBA" id="ARBA00023160"/>
    </source>
</evidence>
<evidence type="ECO:0000259" key="15">
    <source>
        <dbReference type="PROSITE" id="PS50075"/>
    </source>
</evidence>
<dbReference type="InterPro" id="IPR006162">
    <property type="entry name" value="Ppantetheine_attach_site"/>
</dbReference>
<evidence type="ECO:0000256" key="3">
    <source>
        <dbReference type="ARBA" id="ARBA00010930"/>
    </source>
</evidence>
<dbReference type="Pfam" id="PF00550">
    <property type="entry name" value="PP-binding"/>
    <property type="match status" value="1"/>
</dbReference>
<sequence length="123" mass="13527">MFRPIFRGVPKISRSIIAQSSISTRIAAPRVSTLRFYSSSLNKDEISKRVIEVVKAFDKTTAAANVTSSSSFSKDLGLDSLDTVELLVAIEEEFDIEIPDKIADEIKSVQEAVDYIASNPESN</sequence>
<evidence type="ECO:0000256" key="11">
    <source>
        <dbReference type="ARBA" id="ARBA00023098"/>
    </source>
</evidence>
<dbReference type="PANTHER" id="PTHR20863:SF28">
    <property type="entry name" value="ACYL CARRIER PROTEIN, MITOCHONDRIAL"/>
    <property type="match status" value="1"/>
</dbReference>
<dbReference type="NCBIfam" id="TIGR00517">
    <property type="entry name" value="acyl_carrier"/>
    <property type="match status" value="1"/>
</dbReference>
<dbReference type="PANTHER" id="PTHR20863">
    <property type="entry name" value="ACYL CARRIER PROTEIN"/>
    <property type="match status" value="1"/>
</dbReference>
<protein>
    <recommendedName>
        <fullName evidence="14">Acyl carrier protein</fullName>
    </recommendedName>
</protein>
<keyword evidence="9" id="KW-0809">Transit peptide</keyword>
<dbReference type="SUPFAM" id="SSF47336">
    <property type="entry name" value="ACP-like"/>
    <property type="match status" value="1"/>
</dbReference>
<evidence type="ECO:0000256" key="4">
    <source>
        <dbReference type="ARBA" id="ARBA00022448"/>
    </source>
</evidence>
<keyword evidence="12" id="KW-0496">Mitochondrion</keyword>
<evidence type="ECO:0000256" key="1">
    <source>
        <dbReference type="ARBA" id="ARBA00004173"/>
    </source>
</evidence>
<keyword evidence="11" id="KW-0443">Lipid metabolism</keyword>
<evidence type="ECO:0000256" key="12">
    <source>
        <dbReference type="ARBA" id="ARBA00023128"/>
    </source>
</evidence>
<dbReference type="InterPro" id="IPR003231">
    <property type="entry name" value="ACP"/>
</dbReference>
<evidence type="ECO:0000313" key="16">
    <source>
        <dbReference type="EMBL" id="SCV02686.1"/>
    </source>
</evidence>
<dbReference type="GO" id="GO:0000035">
    <property type="term" value="F:acyl binding"/>
    <property type="evidence" value="ECO:0007669"/>
    <property type="project" value="TreeGrafter"/>
</dbReference>
<dbReference type="STRING" id="1230905.A0A1G4KE71"/>
<keyword evidence="17" id="KW-1185">Reference proteome</keyword>
<comment type="function">
    <text evidence="14">Carrier of the growing fatty acid chain in fatty acid biosynthesis.</text>
</comment>
<dbReference type="FunFam" id="1.10.1200.10:FF:000003">
    <property type="entry name" value="Acyl carrier protein"/>
    <property type="match status" value="1"/>
</dbReference>
<proteinExistence type="inferred from homology"/>
<evidence type="ECO:0000256" key="9">
    <source>
        <dbReference type="ARBA" id="ARBA00022946"/>
    </source>
</evidence>
<keyword evidence="5 14" id="KW-0596">Phosphopantetheine</keyword>
<keyword evidence="4" id="KW-0813">Transport</keyword>
<dbReference type="OrthoDB" id="448946at2759"/>
<gene>
    <name evidence="16" type="ORF">LAMI_0H01948G</name>
</gene>
<dbReference type="NCBIfam" id="NF002148">
    <property type="entry name" value="PRK00982.1-2"/>
    <property type="match status" value="1"/>
</dbReference>
<evidence type="ECO:0000313" key="17">
    <source>
        <dbReference type="Proteomes" id="UP000191024"/>
    </source>
</evidence>
<feature type="domain" description="Carrier" evidence="15">
    <location>
        <begin position="44"/>
        <end position="120"/>
    </location>
</feature>
<dbReference type="GO" id="GO:0000036">
    <property type="term" value="F:acyl carrier activity"/>
    <property type="evidence" value="ECO:0007669"/>
    <property type="project" value="TreeGrafter"/>
</dbReference>
<reference evidence="17" key="1">
    <citation type="submission" date="2016-03" db="EMBL/GenBank/DDBJ databases">
        <authorList>
            <person name="Devillers H."/>
        </authorList>
    </citation>
    <scope>NUCLEOTIDE SEQUENCE [LARGE SCALE GENOMIC DNA]</scope>
</reference>
<dbReference type="AlphaFoldDB" id="A0A1G4KE71"/>
<evidence type="ECO:0000256" key="2">
    <source>
        <dbReference type="ARBA" id="ARBA00005194"/>
    </source>
</evidence>
<keyword evidence="10" id="KW-0249">Electron transport</keyword>
<evidence type="ECO:0000256" key="6">
    <source>
        <dbReference type="ARBA" id="ARBA00022516"/>
    </source>
</evidence>
<dbReference type="EMBL" id="LT598468">
    <property type="protein sequence ID" value="SCV02686.1"/>
    <property type="molecule type" value="Genomic_DNA"/>
</dbReference>
<dbReference type="PROSITE" id="PS00012">
    <property type="entry name" value="PHOSPHOPANTETHEINE"/>
    <property type="match status" value="1"/>
</dbReference>
<comment type="pathway">
    <text evidence="2">Lipid metabolism; fatty acid biosynthesis.</text>
</comment>
<dbReference type="InterPro" id="IPR036736">
    <property type="entry name" value="ACP-like_sf"/>
</dbReference>
<name>A0A1G4KE71_9SACH</name>
<dbReference type="GO" id="GO:0099128">
    <property type="term" value="C:mitochondrial [2Fe-2S] assembly complex"/>
    <property type="evidence" value="ECO:0007669"/>
    <property type="project" value="UniProtKB-ARBA"/>
</dbReference>
<dbReference type="PROSITE" id="PS50075">
    <property type="entry name" value="CARRIER"/>
    <property type="match status" value="1"/>
</dbReference>
<keyword evidence="6 14" id="KW-0444">Lipid biosynthesis</keyword>
<accession>A0A1G4KE71</accession>
<comment type="subcellular location">
    <subcellularLocation>
        <location evidence="1">Mitochondrion</location>
    </subcellularLocation>
</comment>
<evidence type="ECO:0000256" key="14">
    <source>
        <dbReference type="RuleBase" id="RU000722"/>
    </source>
</evidence>
<dbReference type="Proteomes" id="UP000191024">
    <property type="component" value="Chromosome H"/>
</dbReference>
<dbReference type="HAMAP" id="MF_01217">
    <property type="entry name" value="Acyl_carrier"/>
    <property type="match status" value="1"/>
</dbReference>
<evidence type="ECO:0000256" key="10">
    <source>
        <dbReference type="ARBA" id="ARBA00022982"/>
    </source>
</evidence>
<keyword evidence="7" id="KW-0597">Phosphoprotein</keyword>
<evidence type="ECO:0000256" key="5">
    <source>
        <dbReference type="ARBA" id="ARBA00022450"/>
    </source>
</evidence>
<keyword evidence="13 14" id="KW-0275">Fatty acid biosynthesis</keyword>
<organism evidence="16 17">
    <name type="scientific">Lachancea mirantina</name>
    <dbReference type="NCBI Taxonomy" id="1230905"/>
    <lineage>
        <taxon>Eukaryota</taxon>
        <taxon>Fungi</taxon>
        <taxon>Dikarya</taxon>
        <taxon>Ascomycota</taxon>
        <taxon>Saccharomycotina</taxon>
        <taxon>Saccharomycetes</taxon>
        <taxon>Saccharomycetales</taxon>
        <taxon>Saccharomycetaceae</taxon>
        <taxon>Lachancea</taxon>
    </lineage>
</organism>
<dbReference type="InterPro" id="IPR009081">
    <property type="entry name" value="PP-bd_ACP"/>
</dbReference>
<dbReference type="Gene3D" id="1.10.1200.10">
    <property type="entry name" value="ACP-like"/>
    <property type="match status" value="1"/>
</dbReference>
<evidence type="ECO:0000256" key="8">
    <source>
        <dbReference type="ARBA" id="ARBA00022832"/>
    </source>
</evidence>
<keyword evidence="8" id="KW-0276">Fatty acid metabolism</keyword>
<comment type="similarity">
    <text evidence="3">Belongs to the acyl carrier protein (ACP) family.</text>
</comment>